<sequence length="100" mass="10738">MPDDRIPSPDQVDAQELIALVDQAQELFTSACVSFSDLRAVFEAIAVASPPGSLSARLASLGVSLCEARGVEFDRHQCAYMTHADRFTASLGTVTEVNHD</sequence>
<evidence type="ECO:0000313" key="2">
    <source>
        <dbReference type="Proteomes" id="UP001620514"/>
    </source>
</evidence>
<organism evidence="1 2">
    <name type="scientific">Caballeronia udeis</name>
    <dbReference type="NCBI Taxonomy" id="1232866"/>
    <lineage>
        <taxon>Bacteria</taxon>
        <taxon>Pseudomonadati</taxon>
        <taxon>Pseudomonadota</taxon>
        <taxon>Betaproteobacteria</taxon>
        <taxon>Burkholderiales</taxon>
        <taxon>Burkholderiaceae</taxon>
        <taxon>Caballeronia</taxon>
    </lineage>
</organism>
<proteinExistence type="predicted"/>
<evidence type="ECO:0000313" key="1">
    <source>
        <dbReference type="EMBL" id="MFK4447485.1"/>
    </source>
</evidence>
<name>A0ABW8MUT3_9BURK</name>
<accession>A0ABW8MUT3</accession>
<dbReference type="Proteomes" id="UP001620514">
    <property type="component" value="Unassembled WGS sequence"/>
</dbReference>
<dbReference type="EMBL" id="JBIYDN010000035">
    <property type="protein sequence ID" value="MFK4447485.1"/>
    <property type="molecule type" value="Genomic_DNA"/>
</dbReference>
<comment type="caution">
    <text evidence="1">The sequence shown here is derived from an EMBL/GenBank/DDBJ whole genome shotgun (WGS) entry which is preliminary data.</text>
</comment>
<protein>
    <submittedName>
        <fullName evidence="1">Uncharacterized protein</fullName>
    </submittedName>
</protein>
<dbReference type="RefSeq" id="WP_404613142.1">
    <property type="nucleotide sequence ID" value="NZ_JBIYDN010000035.1"/>
</dbReference>
<reference evidence="1 2" key="1">
    <citation type="submission" date="2024-11" db="EMBL/GenBank/DDBJ databases">
        <title>Using genomics to understand microbial adaptation to soil warming.</title>
        <authorList>
            <person name="Deangelis K.M. PhD."/>
        </authorList>
    </citation>
    <scope>NUCLEOTIDE SEQUENCE [LARGE SCALE GENOMIC DNA]</scope>
    <source>
        <strain evidence="1 2">GAS97</strain>
    </source>
</reference>
<gene>
    <name evidence="1" type="ORF">ABH943_007521</name>
</gene>
<keyword evidence="2" id="KW-1185">Reference proteome</keyword>